<dbReference type="InterPro" id="IPR013342">
    <property type="entry name" value="Mandelate_racemase_C"/>
</dbReference>
<dbReference type="PANTHER" id="PTHR48080:SF2">
    <property type="entry name" value="D-GALACTONATE DEHYDRATASE"/>
    <property type="match status" value="1"/>
</dbReference>
<dbReference type="Pfam" id="PF02746">
    <property type="entry name" value="MR_MLE_N"/>
    <property type="match status" value="1"/>
</dbReference>
<dbReference type="OrthoDB" id="8609034at2"/>
<keyword evidence="4" id="KW-1185">Reference proteome</keyword>
<dbReference type="InterPro" id="IPR013341">
    <property type="entry name" value="Mandelate_racemase_N_dom"/>
</dbReference>
<feature type="domain" description="Mandelate racemase/muconate lactonizing enzyme C-terminal" evidence="2">
    <location>
        <begin position="149"/>
        <end position="241"/>
    </location>
</feature>
<dbReference type="InterPro" id="IPR029065">
    <property type="entry name" value="Enolase_C-like"/>
</dbReference>
<dbReference type="EMBL" id="NEVM01000002">
    <property type="protein sequence ID" value="OZI34576.1"/>
    <property type="molecule type" value="Genomic_DNA"/>
</dbReference>
<dbReference type="PROSITE" id="PS00908">
    <property type="entry name" value="MR_MLE_1"/>
    <property type="match status" value="1"/>
</dbReference>
<evidence type="ECO:0000313" key="3">
    <source>
        <dbReference type="EMBL" id="OZI34576.1"/>
    </source>
</evidence>
<reference evidence="4" key="1">
    <citation type="submission" date="2017-05" db="EMBL/GenBank/DDBJ databases">
        <title>Complete and WGS of Bordetella genogroups.</title>
        <authorList>
            <person name="Spilker T."/>
            <person name="Lipuma J."/>
        </authorList>
    </citation>
    <scope>NUCLEOTIDE SEQUENCE [LARGE SCALE GENOMIC DNA]</scope>
    <source>
        <strain evidence="4">AU16122</strain>
    </source>
</reference>
<dbReference type="SUPFAM" id="SSF51604">
    <property type="entry name" value="Enolase C-terminal domain-like"/>
    <property type="match status" value="1"/>
</dbReference>
<dbReference type="GO" id="GO:0016829">
    <property type="term" value="F:lyase activity"/>
    <property type="evidence" value="ECO:0007669"/>
    <property type="project" value="UniProtKB-KW"/>
</dbReference>
<dbReference type="GO" id="GO:0009063">
    <property type="term" value="P:amino acid catabolic process"/>
    <property type="evidence" value="ECO:0007669"/>
    <property type="project" value="InterPro"/>
</dbReference>
<comment type="caution">
    <text evidence="3">The sequence shown here is derived from an EMBL/GenBank/DDBJ whole genome shotgun (WGS) entry which is preliminary data.</text>
</comment>
<proteinExistence type="predicted"/>
<accession>A0A261SB39</accession>
<dbReference type="SFLD" id="SFLDS00001">
    <property type="entry name" value="Enolase"/>
    <property type="match status" value="1"/>
</dbReference>
<dbReference type="InterPro" id="IPR018110">
    <property type="entry name" value="Mandel_Rmase/mucon_lact_enz_CS"/>
</dbReference>
<dbReference type="InterPro" id="IPR029017">
    <property type="entry name" value="Enolase-like_N"/>
</dbReference>
<protein>
    <submittedName>
        <fullName evidence="3">Mandelate racemase</fullName>
    </submittedName>
</protein>
<name>A0A261SB39_9BORD</name>
<dbReference type="AlphaFoldDB" id="A0A261SB39"/>
<evidence type="ECO:0000259" key="2">
    <source>
        <dbReference type="SMART" id="SM00922"/>
    </source>
</evidence>
<sequence>MPANAIVSVECIPMRLPFHHWSPPPLFAGRPRDKLDSALVRVRTEDGAVAWGESYCVEPRALTAIFETLIEPLARGKDGDDATLLPTMQRALHNLGRSGPVVHALAGLDIALWDLRAKRAGVPLHELLGGKRRDRVRVYASLLQYYGDAGKLDAVTTRALNEGYTEIKLHERTADALAAARRAAGPGVPIMVDTNCAWLPDEAPAAIAAMAPHDPFWIEEPLWTPEDDRALARLKETCGIALAVGENAANALALERMAEDAVVQYVQPSVIKLGLSAAWRIAQRCGDGPVACAPQVAFFGPGYLASLHLIAAQQKEVALERLYVELAHVPYGLSVPIEKGWVRVPDGPGLGADPEAALAAGQYSH</sequence>
<evidence type="ECO:0000313" key="4">
    <source>
        <dbReference type="Proteomes" id="UP000216020"/>
    </source>
</evidence>
<organism evidence="3 4">
    <name type="scientific">Bordetella genomosp. 10</name>
    <dbReference type="NCBI Taxonomy" id="1416804"/>
    <lineage>
        <taxon>Bacteria</taxon>
        <taxon>Pseudomonadati</taxon>
        <taxon>Pseudomonadota</taxon>
        <taxon>Betaproteobacteria</taxon>
        <taxon>Burkholderiales</taxon>
        <taxon>Alcaligenaceae</taxon>
        <taxon>Bordetella</taxon>
    </lineage>
</organism>
<dbReference type="Proteomes" id="UP000216020">
    <property type="component" value="Unassembled WGS sequence"/>
</dbReference>
<keyword evidence="1" id="KW-0456">Lyase</keyword>
<gene>
    <name evidence="3" type="ORF">CAL29_13845</name>
</gene>
<dbReference type="Pfam" id="PF13378">
    <property type="entry name" value="MR_MLE_C"/>
    <property type="match status" value="1"/>
</dbReference>
<dbReference type="InterPro" id="IPR034593">
    <property type="entry name" value="DgoD-like"/>
</dbReference>
<dbReference type="PANTHER" id="PTHR48080">
    <property type="entry name" value="D-GALACTONATE DEHYDRATASE-RELATED"/>
    <property type="match status" value="1"/>
</dbReference>
<evidence type="ECO:0000256" key="1">
    <source>
        <dbReference type="ARBA" id="ARBA00023239"/>
    </source>
</evidence>
<dbReference type="Gene3D" id="3.20.20.120">
    <property type="entry name" value="Enolase-like C-terminal domain"/>
    <property type="match status" value="1"/>
</dbReference>
<dbReference type="PROSITE" id="PS00909">
    <property type="entry name" value="MR_MLE_2"/>
    <property type="match status" value="1"/>
</dbReference>
<dbReference type="CDD" id="cd03316">
    <property type="entry name" value="MR_like"/>
    <property type="match status" value="1"/>
</dbReference>
<dbReference type="InterPro" id="IPR036849">
    <property type="entry name" value="Enolase-like_C_sf"/>
</dbReference>
<dbReference type="SMART" id="SM00922">
    <property type="entry name" value="MR_MLE"/>
    <property type="match status" value="1"/>
</dbReference>
<dbReference type="Gene3D" id="3.30.390.10">
    <property type="entry name" value="Enolase-like, N-terminal domain"/>
    <property type="match status" value="1"/>
</dbReference>
<dbReference type="SUPFAM" id="SSF54826">
    <property type="entry name" value="Enolase N-terminal domain-like"/>
    <property type="match status" value="1"/>
</dbReference>
<dbReference type="RefSeq" id="WP_094853565.1">
    <property type="nucleotide sequence ID" value="NZ_NEVM01000002.1"/>
</dbReference>